<dbReference type="Pfam" id="PF08494">
    <property type="entry name" value="DEAD_assoc"/>
    <property type="match status" value="1"/>
</dbReference>
<dbReference type="PROSITE" id="PS51195">
    <property type="entry name" value="Q_MOTIF"/>
    <property type="match status" value="1"/>
</dbReference>
<comment type="similarity">
    <text evidence="9">Belongs to the Lhr helicase family. Lhr-Core subfamily.</text>
</comment>
<dbReference type="Pfam" id="PF00271">
    <property type="entry name" value="Helicase_C"/>
    <property type="match status" value="1"/>
</dbReference>
<feature type="domain" description="DEAD-box RNA helicase Q" evidence="13">
    <location>
        <begin position="2"/>
        <end position="30"/>
    </location>
</feature>
<sequence length="954" mass="106093">MPAAAFDGLHPRLLEGLEKLGVREPTPPQERAIAPISSGENVLLVAPTASGKTEAALLPVFDSLLRDHGGPEGIAIIYITPLRALNRDIHRRLVFWADHLGLDVEIRHGDTPQRDRRRQASRPPRMLITTPEMLQAVLPSKGMRRHLGGVRWVIVDEIHELAASKRGAQLAVGLERLERATAGPFQRIGLSATVGNPAEVARFLGGPHPVSVIEVEVDRSYGYSVEYPTPTDEDFDLADTLSTTPRAASRLRRMRDLVRGHSSTLIFVQGRGQAEALGHRLGRVDPLIEVHHGSLSREQRHMVEDRFKAGELRGIVCTSTLQLGIDVGDVDLSIQYLSPRQVSTLIQRVGRSGHSPGRRSEGVLLAAYGEDALESMVAAGRARRGELEETELHLNPLDVLAHQVVGLALDGGGIGEEEAYAVVTRAHPFRGLGEGEFRELLGFLASIGLISRGDDMLRRTKKGRMYYYENLGMINDERRYPFVNVVTDRVIGTVGDEFWTLRARVGLNVILRGRVWRILQIDEDRGVLHVIPSTDPLGALPGWDGELIPVSRAVAEEVGDLREAIAEEMTRLGSKEEAVEALSGRLGADEAAVRAAADEVEAHLRMGFPLPTGRRILVEAYDRYLVVHGSFGERVNRTLGCVFDAVLSDHDLIYGWWNDAYRVLIEAPRRLDMHDLGEAAGWLFGLSGDEVEARLGEFMDARFPFGYKMKFIAERFGVIPRGKTLNARSLENLYHRYRDTPIYRETLREAHQEKLDLESAKRIMAAAASGEIEVAKVLTREPSPLARHILEKYADVEELMASAYAVEDQLEYMRRSIGSRTVQLACMECGGWSLRRRVRELDERPACGSCGSRLLAVLRRGQDPEAFLALARRLGGGEALGDDEREMLAHGRKTADMVLSYGRRAVAALAVHGVGPVTAYQVLSRMHQDEKAFYGDLLRAKVQYMRTRQYWDER</sequence>
<dbReference type="InterPro" id="IPR027417">
    <property type="entry name" value="P-loop_NTPase"/>
</dbReference>
<comment type="caution">
    <text evidence="14">The sequence shown here is derived from an EMBL/GenBank/DDBJ whole genome shotgun (WGS) entry which is preliminary data.</text>
</comment>
<evidence type="ECO:0000256" key="9">
    <source>
        <dbReference type="ARBA" id="ARBA00093467"/>
    </source>
</evidence>
<evidence type="ECO:0000256" key="8">
    <source>
        <dbReference type="ARBA" id="ARBA00023235"/>
    </source>
</evidence>
<evidence type="ECO:0000259" key="12">
    <source>
        <dbReference type="PROSITE" id="PS51194"/>
    </source>
</evidence>
<feature type="short sequence motif" description="Q motif" evidence="10">
    <location>
        <begin position="2"/>
        <end position="30"/>
    </location>
</feature>
<evidence type="ECO:0000256" key="2">
    <source>
        <dbReference type="ARBA" id="ARBA00022763"/>
    </source>
</evidence>
<dbReference type="InterPro" id="IPR052511">
    <property type="entry name" value="ATP-dep_Helicase"/>
</dbReference>
<gene>
    <name evidence="14" type="ORF">AC482_03110</name>
</gene>
<dbReference type="GO" id="GO:0005524">
    <property type="term" value="F:ATP binding"/>
    <property type="evidence" value="ECO:0007669"/>
    <property type="project" value="UniProtKB-KW"/>
</dbReference>
<evidence type="ECO:0000256" key="6">
    <source>
        <dbReference type="ARBA" id="ARBA00023125"/>
    </source>
</evidence>
<dbReference type="SUPFAM" id="SSF52540">
    <property type="entry name" value="P-loop containing nucleoside triphosphate hydrolases"/>
    <property type="match status" value="2"/>
</dbReference>
<dbReference type="SMART" id="SM00487">
    <property type="entry name" value="DEXDc"/>
    <property type="match status" value="1"/>
</dbReference>
<keyword evidence="7" id="KW-0234">DNA repair</keyword>
<dbReference type="InterPro" id="IPR014001">
    <property type="entry name" value="Helicase_ATP-bd"/>
</dbReference>
<evidence type="ECO:0000256" key="7">
    <source>
        <dbReference type="ARBA" id="ARBA00023204"/>
    </source>
</evidence>
<evidence type="ECO:0000313" key="14">
    <source>
        <dbReference type="EMBL" id="KON30757.1"/>
    </source>
</evidence>
<dbReference type="InterPro" id="IPR017170">
    <property type="entry name" value="Lhr-like"/>
</dbReference>
<dbReference type="InterPro" id="IPR045628">
    <property type="entry name" value="Lhr_WH_dom"/>
</dbReference>
<dbReference type="InterPro" id="IPR013701">
    <property type="entry name" value="Lhr-like_DEAD/DEAH_assoc"/>
</dbReference>
<dbReference type="GO" id="GO:0140097">
    <property type="term" value="F:catalytic activity, acting on DNA"/>
    <property type="evidence" value="ECO:0007669"/>
    <property type="project" value="UniProtKB-ARBA"/>
</dbReference>
<dbReference type="Pfam" id="PF00270">
    <property type="entry name" value="DEAD"/>
    <property type="match status" value="1"/>
</dbReference>
<evidence type="ECO:0000256" key="4">
    <source>
        <dbReference type="ARBA" id="ARBA00022806"/>
    </source>
</evidence>
<protein>
    <recommendedName>
        <fullName evidence="16">ATP-dependent helicase</fullName>
    </recommendedName>
</protein>
<keyword evidence="4" id="KW-0347">Helicase</keyword>
<evidence type="ECO:0008006" key="16">
    <source>
        <dbReference type="Google" id="ProtNLM"/>
    </source>
</evidence>
<keyword evidence="2" id="KW-0227">DNA damage</keyword>
<evidence type="ECO:0000313" key="15">
    <source>
        <dbReference type="Proteomes" id="UP000037210"/>
    </source>
</evidence>
<dbReference type="InterPro" id="IPR001650">
    <property type="entry name" value="Helicase_C-like"/>
</dbReference>
<dbReference type="PANTHER" id="PTHR47962">
    <property type="entry name" value="ATP-DEPENDENT HELICASE LHR-RELATED-RELATED"/>
    <property type="match status" value="1"/>
</dbReference>
<dbReference type="GO" id="GO:0003677">
    <property type="term" value="F:DNA binding"/>
    <property type="evidence" value="ECO:0007669"/>
    <property type="project" value="UniProtKB-KW"/>
</dbReference>
<keyword evidence="3" id="KW-0378">Hydrolase</keyword>
<dbReference type="InterPro" id="IPR014014">
    <property type="entry name" value="RNA_helicase_DEAD_Q_motif"/>
</dbReference>
<proteinExistence type="inferred from homology"/>
<dbReference type="CDD" id="cd17922">
    <property type="entry name" value="DEXHc_LHR-like"/>
    <property type="match status" value="1"/>
</dbReference>
<dbReference type="GO" id="GO:0016887">
    <property type="term" value="F:ATP hydrolysis activity"/>
    <property type="evidence" value="ECO:0007669"/>
    <property type="project" value="TreeGrafter"/>
</dbReference>
<evidence type="ECO:0000256" key="1">
    <source>
        <dbReference type="ARBA" id="ARBA00022741"/>
    </source>
</evidence>
<evidence type="ECO:0000256" key="3">
    <source>
        <dbReference type="ARBA" id="ARBA00022801"/>
    </source>
</evidence>
<evidence type="ECO:0000256" key="10">
    <source>
        <dbReference type="PROSITE-ProRule" id="PRU00552"/>
    </source>
</evidence>
<evidence type="ECO:0000256" key="5">
    <source>
        <dbReference type="ARBA" id="ARBA00022840"/>
    </source>
</evidence>
<dbReference type="Gene3D" id="3.40.50.300">
    <property type="entry name" value="P-loop containing nucleotide triphosphate hydrolases"/>
    <property type="match status" value="2"/>
</dbReference>
<dbReference type="Pfam" id="PF19306">
    <property type="entry name" value="WHD_Lhr"/>
    <property type="match status" value="1"/>
</dbReference>
<dbReference type="EMBL" id="LFWZ01000022">
    <property type="protein sequence ID" value="KON30757.1"/>
    <property type="molecule type" value="Genomic_DNA"/>
</dbReference>
<keyword evidence="5" id="KW-0067">ATP-binding</keyword>
<dbReference type="PROSITE" id="PS51192">
    <property type="entry name" value="HELICASE_ATP_BIND_1"/>
    <property type="match status" value="1"/>
</dbReference>
<keyword evidence="1" id="KW-0547">Nucleotide-binding</keyword>
<organism evidence="14 15">
    <name type="scientific">miscellaneous Crenarchaeota group-15 archaeon DG-45</name>
    <dbReference type="NCBI Taxonomy" id="1685127"/>
    <lineage>
        <taxon>Archaea</taxon>
        <taxon>Candidatus Bathyarchaeota</taxon>
        <taxon>MCG-15</taxon>
    </lineage>
</organism>
<evidence type="ECO:0000259" key="11">
    <source>
        <dbReference type="PROSITE" id="PS51192"/>
    </source>
</evidence>
<feature type="domain" description="Helicase ATP-binding" evidence="11">
    <location>
        <begin position="33"/>
        <end position="212"/>
    </location>
</feature>
<dbReference type="PROSITE" id="PS51194">
    <property type="entry name" value="HELICASE_CTER"/>
    <property type="match status" value="1"/>
</dbReference>
<accession>A0A0M0BQA1</accession>
<dbReference type="InterPro" id="IPR011545">
    <property type="entry name" value="DEAD/DEAH_box_helicase_dom"/>
</dbReference>
<feature type="domain" description="Helicase C-terminal" evidence="12">
    <location>
        <begin position="250"/>
        <end position="398"/>
    </location>
</feature>
<dbReference type="GO" id="GO:0003724">
    <property type="term" value="F:RNA helicase activity"/>
    <property type="evidence" value="ECO:0007669"/>
    <property type="project" value="InterPro"/>
</dbReference>
<dbReference type="GO" id="GO:0006281">
    <property type="term" value="P:DNA repair"/>
    <property type="evidence" value="ECO:0007669"/>
    <property type="project" value="UniProtKB-KW"/>
</dbReference>
<keyword evidence="8" id="KW-0413">Isomerase</keyword>
<keyword evidence="6" id="KW-0238">DNA-binding</keyword>
<reference evidence="14 15" key="1">
    <citation type="submission" date="2015-06" db="EMBL/GenBank/DDBJ databases">
        <title>New insights into the roles of widespread benthic archaea in carbon and nitrogen cycling.</title>
        <authorList>
            <person name="Lazar C.S."/>
            <person name="Baker B.J."/>
            <person name="Seitz K.W."/>
            <person name="Hyde A.S."/>
            <person name="Dick G.J."/>
            <person name="Hinrichs K.-U."/>
            <person name="Teske A.P."/>
        </authorList>
    </citation>
    <scope>NUCLEOTIDE SEQUENCE [LARGE SCALE GENOMIC DNA]</scope>
    <source>
        <strain evidence="14">DG-45</strain>
    </source>
</reference>
<dbReference type="PIRSF" id="PIRSF037307">
    <property type="entry name" value="Lhr-like_helic_prd"/>
    <property type="match status" value="1"/>
</dbReference>
<dbReference type="SMART" id="SM00490">
    <property type="entry name" value="HELICc"/>
    <property type="match status" value="1"/>
</dbReference>
<dbReference type="PATRIC" id="fig|1685127.3.peg.879"/>
<name>A0A0M0BQA1_9ARCH</name>
<evidence type="ECO:0000259" key="13">
    <source>
        <dbReference type="PROSITE" id="PS51195"/>
    </source>
</evidence>
<dbReference type="PANTHER" id="PTHR47962:SF5">
    <property type="entry name" value="ATP-DEPENDENT HELICASE LHR-RELATED"/>
    <property type="match status" value="1"/>
</dbReference>
<dbReference type="AlphaFoldDB" id="A0A0M0BQA1"/>
<dbReference type="Proteomes" id="UP000037210">
    <property type="component" value="Unassembled WGS sequence"/>
</dbReference>